<name>A0A0R1WHY8_9LACO</name>
<evidence type="ECO:0008006" key="3">
    <source>
        <dbReference type="Google" id="ProtNLM"/>
    </source>
</evidence>
<evidence type="ECO:0000313" key="2">
    <source>
        <dbReference type="Proteomes" id="UP000051302"/>
    </source>
</evidence>
<dbReference type="PATRIC" id="fig|1423774.3.peg.2753"/>
<gene>
    <name evidence="1" type="ORF">FD31_GL002646</name>
</gene>
<protein>
    <recommendedName>
        <fullName evidence="3">IrrE N-terminal-like domain-containing protein</fullName>
    </recommendedName>
</protein>
<dbReference type="STRING" id="1423774.FD31_GL002646"/>
<dbReference type="AlphaFoldDB" id="A0A0R1WHY8"/>
<dbReference type="Proteomes" id="UP000051302">
    <property type="component" value="Unassembled WGS sequence"/>
</dbReference>
<proteinExistence type="predicted"/>
<organism evidence="1 2">
    <name type="scientific">Companilactobacillus nantensis DSM 16982</name>
    <dbReference type="NCBI Taxonomy" id="1423774"/>
    <lineage>
        <taxon>Bacteria</taxon>
        <taxon>Bacillati</taxon>
        <taxon>Bacillota</taxon>
        <taxon>Bacilli</taxon>
        <taxon>Lactobacillales</taxon>
        <taxon>Lactobacillaceae</taxon>
        <taxon>Companilactobacillus</taxon>
    </lineage>
</organism>
<keyword evidence="2" id="KW-1185">Reference proteome</keyword>
<reference evidence="1 2" key="1">
    <citation type="journal article" date="2015" name="Genome Announc.">
        <title>Expanding the biotechnology potential of lactobacilli through comparative genomics of 213 strains and associated genera.</title>
        <authorList>
            <person name="Sun Z."/>
            <person name="Harris H.M."/>
            <person name="McCann A."/>
            <person name="Guo C."/>
            <person name="Argimon S."/>
            <person name="Zhang W."/>
            <person name="Yang X."/>
            <person name="Jeffery I.B."/>
            <person name="Cooney J.C."/>
            <person name="Kagawa T.F."/>
            <person name="Liu W."/>
            <person name="Song Y."/>
            <person name="Salvetti E."/>
            <person name="Wrobel A."/>
            <person name="Rasinkangas P."/>
            <person name="Parkhill J."/>
            <person name="Rea M.C."/>
            <person name="O'Sullivan O."/>
            <person name="Ritari J."/>
            <person name="Douillard F.P."/>
            <person name="Paul Ross R."/>
            <person name="Yang R."/>
            <person name="Briner A.E."/>
            <person name="Felis G.E."/>
            <person name="de Vos W.M."/>
            <person name="Barrangou R."/>
            <person name="Klaenhammer T.R."/>
            <person name="Caufield P.W."/>
            <person name="Cui Y."/>
            <person name="Zhang H."/>
            <person name="O'Toole P.W."/>
        </authorList>
    </citation>
    <scope>NUCLEOTIDE SEQUENCE [LARGE SCALE GENOMIC DNA]</scope>
    <source>
        <strain evidence="1 2">DSM 16982</strain>
    </source>
</reference>
<evidence type="ECO:0000313" key="1">
    <source>
        <dbReference type="EMBL" id="KRM17456.1"/>
    </source>
</evidence>
<comment type="caution">
    <text evidence="1">The sequence shown here is derived from an EMBL/GenBank/DDBJ whole genome shotgun (WGS) entry which is preliminary data.</text>
</comment>
<dbReference type="RefSeq" id="WP_057891720.1">
    <property type="nucleotide sequence ID" value="NZ_AZFV01000009.1"/>
</dbReference>
<dbReference type="EMBL" id="AZFV01000009">
    <property type="protein sequence ID" value="KRM17456.1"/>
    <property type="molecule type" value="Genomic_DNA"/>
</dbReference>
<sequence>MKDQNTNNGSLMDPVVTYLLNFAYDHKIGYTLIHNYNSTWPSFASPDDNMILINMDWYKKNDIPLIIAHEIGHMLDDDACYLYDESTPAQMKSENRANVRAIDLLLGYCRENDIEFDSCIAFLQQFNIPLKYEIVVKNKMIA</sequence>
<accession>A0A0R1WHY8</accession>